<evidence type="ECO:0000313" key="2">
    <source>
        <dbReference type="Proteomes" id="UP001207468"/>
    </source>
</evidence>
<reference evidence="1" key="1">
    <citation type="submission" date="2021-03" db="EMBL/GenBank/DDBJ databases">
        <title>Evolutionary priming and transition to the ectomycorrhizal habit in an iconic lineage of mushroom-forming fungi: is preadaptation a requirement?</title>
        <authorList>
            <consortium name="DOE Joint Genome Institute"/>
            <person name="Looney B.P."/>
            <person name="Miyauchi S."/>
            <person name="Morin E."/>
            <person name="Drula E."/>
            <person name="Courty P.E."/>
            <person name="Chicoki N."/>
            <person name="Fauchery L."/>
            <person name="Kohler A."/>
            <person name="Kuo A."/>
            <person name="LaButti K."/>
            <person name="Pangilinan J."/>
            <person name="Lipzen A."/>
            <person name="Riley R."/>
            <person name="Andreopoulos W."/>
            <person name="He G."/>
            <person name="Johnson J."/>
            <person name="Barry K.W."/>
            <person name="Grigoriev I.V."/>
            <person name="Nagy L."/>
            <person name="Hibbett D."/>
            <person name="Henrissat B."/>
            <person name="Matheny P.B."/>
            <person name="Labbe J."/>
            <person name="Martin A.F."/>
        </authorList>
    </citation>
    <scope>NUCLEOTIDE SEQUENCE</scope>
    <source>
        <strain evidence="1">BPL698</strain>
    </source>
</reference>
<name>A0ACC0UB49_9AGAM</name>
<gene>
    <name evidence="1" type="ORF">F5148DRAFT_930723</name>
</gene>
<proteinExistence type="predicted"/>
<evidence type="ECO:0000313" key="1">
    <source>
        <dbReference type="EMBL" id="KAI9508317.1"/>
    </source>
</evidence>
<sequence>MLDSLLVPYLALLIIGSVRAQVSAPDCSDSSYAWSYNSLGQDPCLIVAYLAAVCSNGAFSVPALLPQHSYTGPSGQDDDDLCKCNTVAYSLISACDACQQESWITYTTWRINCTSVATPGTFPKPIPEGTRVPSWAYIDPGDDWNVTAAQLVGDAPEVTGSVAIVPTSTPGSQSTITPQTSPSSASTSSSKSNSNAGAIAGGVVGGVVGAALIAGIVAWFALRRRGTRSVPSTAYIDSLGGGMEQTVVPFPLTIETPRLYDPSDPSTYPTQAPSPTIYTTNYSNQYTSSASDLPSRQAYSGLPEV</sequence>
<comment type="caution">
    <text evidence="1">The sequence shown here is derived from an EMBL/GenBank/DDBJ whole genome shotgun (WGS) entry which is preliminary data.</text>
</comment>
<accession>A0ACC0UB49</accession>
<protein>
    <submittedName>
        <fullName evidence="1">Uncharacterized protein</fullName>
    </submittedName>
</protein>
<organism evidence="1 2">
    <name type="scientific">Russula earlei</name>
    <dbReference type="NCBI Taxonomy" id="71964"/>
    <lineage>
        <taxon>Eukaryota</taxon>
        <taxon>Fungi</taxon>
        <taxon>Dikarya</taxon>
        <taxon>Basidiomycota</taxon>
        <taxon>Agaricomycotina</taxon>
        <taxon>Agaricomycetes</taxon>
        <taxon>Russulales</taxon>
        <taxon>Russulaceae</taxon>
        <taxon>Russula</taxon>
    </lineage>
</organism>
<dbReference type="Proteomes" id="UP001207468">
    <property type="component" value="Unassembled WGS sequence"/>
</dbReference>
<dbReference type="EMBL" id="JAGFNK010000096">
    <property type="protein sequence ID" value="KAI9508317.1"/>
    <property type="molecule type" value="Genomic_DNA"/>
</dbReference>
<keyword evidence="2" id="KW-1185">Reference proteome</keyword>